<evidence type="ECO:0000313" key="6">
    <source>
        <dbReference type="EMBL" id="GAQ91801.1"/>
    </source>
</evidence>
<evidence type="ECO:0000256" key="4">
    <source>
        <dbReference type="SAM" id="MobiDB-lite"/>
    </source>
</evidence>
<dbReference type="InterPro" id="IPR036465">
    <property type="entry name" value="vWFA_dom_sf"/>
</dbReference>
<dbReference type="PROSITE" id="PS51158">
    <property type="entry name" value="ALPHA_KINASE"/>
    <property type="match status" value="1"/>
</dbReference>
<feature type="region of interest" description="Disordered" evidence="4">
    <location>
        <begin position="179"/>
        <end position="200"/>
    </location>
</feature>
<dbReference type="PANTHER" id="PTHR47763:SF4">
    <property type="entry name" value="ALPHA-PROTEIN KINASE VWKA"/>
    <property type="match status" value="1"/>
</dbReference>
<dbReference type="SUPFAM" id="SSF56112">
    <property type="entry name" value="Protein kinase-like (PK-like)"/>
    <property type="match status" value="1"/>
</dbReference>
<dbReference type="OMA" id="AHDDNIK"/>
<keyword evidence="3 6" id="KW-0418">Kinase</keyword>
<accession>A0A1Y1IRD1</accession>
<dbReference type="OrthoDB" id="544387at2759"/>
<gene>
    <name evidence="6" type="ORF">KFL_008570050</name>
</gene>
<evidence type="ECO:0000259" key="5">
    <source>
        <dbReference type="PROSITE" id="PS51158"/>
    </source>
</evidence>
<feature type="compositionally biased region" description="Basic and acidic residues" evidence="4">
    <location>
        <begin position="69"/>
        <end position="79"/>
    </location>
</feature>
<organism evidence="6 7">
    <name type="scientific">Klebsormidium nitens</name>
    <name type="common">Green alga</name>
    <name type="synonym">Ulothrix nitens</name>
    <dbReference type="NCBI Taxonomy" id="105231"/>
    <lineage>
        <taxon>Eukaryota</taxon>
        <taxon>Viridiplantae</taxon>
        <taxon>Streptophyta</taxon>
        <taxon>Klebsormidiophyceae</taxon>
        <taxon>Klebsormidiales</taxon>
        <taxon>Klebsormidiaceae</taxon>
        <taxon>Klebsormidium</taxon>
    </lineage>
</organism>
<evidence type="ECO:0000256" key="1">
    <source>
        <dbReference type="ARBA" id="ARBA00022527"/>
    </source>
</evidence>
<dbReference type="AlphaFoldDB" id="A0A1Y1IRD1"/>
<evidence type="ECO:0000256" key="3">
    <source>
        <dbReference type="ARBA" id="ARBA00022777"/>
    </source>
</evidence>
<dbReference type="STRING" id="105231.A0A1Y1IRD1"/>
<dbReference type="EMBL" id="DF237806">
    <property type="protein sequence ID" value="GAQ91801.1"/>
    <property type="molecule type" value="Genomic_DNA"/>
</dbReference>
<keyword evidence="7" id="KW-1185">Reference proteome</keyword>
<dbReference type="Pfam" id="PF02816">
    <property type="entry name" value="Alpha_kinase"/>
    <property type="match status" value="1"/>
</dbReference>
<reference evidence="6 7" key="1">
    <citation type="journal article" date="2014" name="Nat. Commun.">
        <title>Klebsormidium flaccidum genome reveals primary factors for plant terrestrial adaptation.</title>
        <authorList>
            <person name="Hori K."/>
            <person name="Maruyama F."/>
            <person name="Fujisawa T."/>
            <person name="Togashi T."/>
            <person name="Yamamoto N."/>
            <person name="Seo M."/>
            <person name="Sato S."/>
            <person name="Yamada T."/>
            <person name="Mori H."/>
            <person name="Tajima N."/>
            <person name="Moriyama T."/>
            <person name="Ikeuchi M."/>
            <person name="Watanabe M."/>
            <person name="Wada H."/>
            <person name="Kobayashi K."/>
            <person name="Saito M."/>
            <person name="Masuda T."/>
            <person name="Sasaki-Sekimoto Y."/>
            <person name="Mashiguchi K."/>
            <person name="Awai K."/>
            <person name="Shimojima M."/>
            <person name="Masuda S."/>
            <person name="Iwai M."/>
            <person name="Nobusawa T."/>
            <person name="Narise T."/>
            <person name="Kondo S."/>
            <person name="Saito H."/>
            <person name="Sato R."/>
            <person name="Murakawa M."/>
            <person name="Ihara Y."/>
            <person name="Oshima-Yamada Y."/>
            <person name="Ohtaka K."/>
            <person name="Satoh M."/>
            <person name="Sonobe K."/>
            <person name="Ishii M."/>
            <person name="Ohtani R."/>
            <person name="Kanamori-Sato M."/>
            <person name="Honoki R."/>
            <person name="Miyazaki D."/>
            <person name="Mochizuki H."/>
            <person name="Umetsu J."/>
            <person name="Higashi K."/>
            <person name="Shibata D."/>
            <person name="Kamiya Y."/>
            <person name="Sato N."/>
            <person name="Nakamura Y."/>
            <person name="Tabata S."/>
            <person name="Ida S."/>
            <person name="Kurokawa K."/>
            <person name="Ohta H."/>
        </authorList>
    </citation>
    <scope>NUCLEOTIDE SEQUENCE [LARGE SCALE GENOMIC DNA]</scope>
    <source>
        <strain evidence="6 7">NIES-2285</strain>
    </source>
</reference>
<feature type="compositionally biased region" description="Gly residues" evidence="4">
    <location>
        <begin position="116"/>
        <end position="125"/>
    </location>
</feature>
<keyword evidence="1" id="KW-0723">Serine/threonine-protein kinase</keyword>
<evidence type="ECO:0000313" key="7">
    <source>
        <dbReference type="Proteomes" id="UP000054558"/>
    </source>
</evidence>
<dbReference type="Proteomes" id="UP000054558">
    <property type="component" value="Unassembled WGS sequence"/>
</dbReference>
<dbReference type="Gene3D" id="3.40.50.410">
    <property type="entry name" value="von Willebrand factor, type A domain"/>
    <property type="match status" value="1"/>
</dbReference>
<sequence>MTSPDHRGRKLGPVPEDPTGEKDSRESSRPLSIFDARTPPVTSSKSRQDFTRLVEDMERRKSASTGRQETARPKKKLEDAPGEFSPSAPEFPGRADVTSSATRLELERLRAKLGDMGAGASGSGSPGTARGSDHRAPVTSSATRLELNRLKEKMARDSISRGGTRAEAGLLRGEVAGGIGRAESGNQDAGAQGTGARRRVSGRLHWKHGGKTKKASIELVKREARTLVRGIQEAYPAAVLRVAFVGYRDYGEETDVIDFTPDFVADGSAFVTALARVRAMGGDDAPEDVFTGLERAAALGWRAQGRLLVHIADAPCHGTDFHSGLSDNYPGGDTRGRSAAALLQTLRADCHVSTYFFCHLNDTTQQMVAVFKRLADGPGGSPGEDWLQDETFSHLQSIVHKVVLLSRETISKTLSTVGRGGPAPKFVPEVVVSRVPNWGFLHRSYAARELKYKQESSLEATFQRIIDRELFETEPVRTATLKFGPNPFSNDGAMRWPYYAVSADVSRTRADVGDDVFVVKRFKQPSGDSPARTHSRERYLQQMEIQTVSAQLAAEFTARIAELRFPRKVSFAEVTMLEVEHGGSKKYYTKEPLLTGAWIKYSSNAGYVNTPEYRATLHAFSHWTFHVSRGLLMVTDLQGVRTSGPDGQPVFLLSDPAIHCTDVLRFSRTNLGKQGFGLFFNSHKCNDVCRALRLPAPGGQTSAGTKLASGPPSFARWGVP</sequence>
<dbReference type="GO" id="GO:0004674">
    <property type="term" value="F:protein serine/threonine kinase activity"/>
    <property type="evidence" value="ECO:0007669"/>
    <property type="project" value="UniProtKB-KW"/>
</dbReference>
<proteinExistence type="predicted"/>
<name>A0A1Y1IRD1_KLENI</name>
<dbReference type="CDD" id="cd16970">
    <property type="entry name" value="Alpha_kinase_VwkA_like"/>
    <property type="match status" value="1"/>
</dbReference>
<dbReference type="SMART" id="SM00811">
    <property type="entry name" value="Alpha_kinase"/>
    <property type="match status" value="1"/>
</dbReference>
<keyword evidence="2" id="KW-0808">Transferase</keyword>
<dbReference type="InterPro" id="IPR011009">
    <property type="entry name" value="Kinase-like_dom_sf"/>
</dbReference>
<dbReference type="PANTHER" id="PTHR47763">
    <property type="entry name" value="ALPHA-PROTEIN KINASE VWKA"/>
    <property type="match status" value="1"/>
</dbReference>
<feature type="region of interest" description="Disordered" evidence="4">
    <location>
        <begin position="1"/>
        <end position="146"/>
    </location>
</feature>
<dbReference type="GO" id="GO:0005524">
    <property type="term" value="F:ATP binding"/>
    <property type="evidence" value="ECO:0007669"/>
    <property type="project" value="InterPro"/>
</dbReference>
<feature type="domain" description="Alpha-type protein kinase" evidence="5">
    <location>
        <begin position="463"/>
        <end position="697"/>
    </location>
</feature>
<evidence type="ECO:0000256" key="2">
    <source>
        <dbReference type="ARBA" id="ARBA00022679"/>
    </source>
</evidence>
<protein>
    <submittedName>
        <fullName evidence="6">Alpha-kinase family protein containing von Willebrand factor type A domain</fullName>
    </submittedName>
</protein>
<feature type="compositionally biased region" description="Basic and acidic residues" evidence="4">
    <location>
        <begin position="46"/>
        <end position="61"/>
    </location>
</feature>
<dbReference type="InterPro" id="IPR052969">
    <property type="entry name" value="Thr-specific_kinase-like"/>
</dbReference>
<feature type="compositionally biased region" description="Basic and acidic residues" evidence="4">
    <location>
        <begin position="104"/>
        <end position="113"/>
    </location>
</feature>
<dbReference type="Gene3D" id="3.30.200.20">
    <property type="entry name" value="Phosphorylase Kinase, domain 1"/>
    <property type="match status" value="1"/>
</dbReference>
<feature type="compositionally biased region" description="Basic and acidic residues" evidence="4">
    <location>
        <begin position="19"/>
        <end position="28"/>
    </location>
</feature>
<dbReference type="Gene3D" id="3.20.200.10">
    <property type="entry name" value="MHCK/EF2 kinase"/>
    <property type="match status" value="1"/>
</dbReference>
<dbReference type="InterPro" id="IPR004166">
    <property type="entry name" value="a-kinase_dom"/>
</dbReference>